<protein>
    <submittedName>
        <fullName evidence="3">Acyltransferase-like protein 6</fullName>
    </submittedName>
</protein>
<dbReference type="AlphaFoldDB" id="A0A4U7AQR2"/>
<keyword evidence="3" id="KW-0012">Acyltransferase</keyword>
<name>A0A4U7AQR2_9PEZI</name>
<feature type="transmembrane region" description="Helical" evidence="1">
    <location>
        <begin position="27"/>
        <end position="47"/>
    </location>
</feature>
<feature type="transmembrane region" description="Helical" evidence="1">
    <location>
        <begin position="147"/>
        <end position="168"/>
    </location>
</feature>
<feature type="domain" description="Acyltransferase 3" evidence="2">
    <location>
        <begin position="22"/>
        <end position="415"/>
    </location>
</feature>
<dbReference type="InterPro" id="IPR002656">
    <property type="entry name" value="Acyl_transf_3_dom"/>
</dbReference>
<evidence type="ECO:0000256" key="1">
    <source>
        <dbReference type="SAM" id="Phobius"/>
    </source>
</evidence>
<gene>
    <name evidence="3" type="ORF">C1H76_8480</name>
</gene>
<reference evidence="3 4" key="1">
    <citation type="submission" date="2018-02" db="EMBL/GenBank/DDBJ databases">
        <title>Draft genome sequences of Elsinoe sp., causing black scab on jojoba.</title>
        <authorList>
            <person name="Stodart B."/>
            <person name="Jeffress S."/>
            <person name="Ash G."/>
            <person name="Arun Chinnappa K."/>
        </authorList>
    </citation>
    <scope>NUCLEOTIDE SEQUENCE [LARGE SCALE GENOMIC DNA]</scope>
    <source>
        <strain evidence="3 4">Hillstone_2</strain>
    </source>
</reference>
<evidence type="ECO:0000259" key="2">
    <source>
        <dbReference type="Pfam" id="PF01757"/>
    </source>
</evidence>
<evidence type="ECO:0000313" key="3">
    <source>
        <dbReference type="EMBL" id="TKX19295.1"/>
    </source>
</evidence>
<accession>A0A4U7AQR2</accession>
<dbReference type="Proteomes" id="UP000308133">
    <property type="component" value="Unassembled WGS sequence"/>
</dbReference>
<keyword evidence="1" id="KW-0812">Transmembrane</keyword>
<comment type="caution">
    <text evidence="3">The sequence shown here is derived from an EMBL/GenBank/DDBJ whole genome shotgun (WGS) entry which is preliminary data.</text>
</comment>
<feature type="transmembrane region" description="Helical" evidence="1">
    <location>
        <begin position="263"/>
        <end position="290"/>
    </location>
</feature>
<dbReference type="PANTHER" id="PTHR23028">
    <property type="entry name" value="ACETYLTRANSFERASE"/>
    <property type="match status" value="1"/>
</dbReference>
<organism evidence="3 4">
    <name type="scientific">Elsinoe australis</name>
    <dbReference type="NCBI Taxonomy" id="40998"/>
    <lineage>
        <taxon>Eukaryota</taxon>
        <taxon>Fungi</taxon>
        <taxon>Dikarya</taxon>
        <taxon>Ascomycota</taxon>
        <taxon>Pezizomycotina</taxon>
        <taxon>Dothideomycetes</taxon>
        <taxon>Dothideomycetidae</taxon>
        <taxon>Myriangiales</taxon>
        <taxon>Elsinoaceae</taxon>
        <taxon>Elsinoe</taxon>
    </lineage>
</organism>
<dbReference type="InterPro" id="IPR050879">
    <property type="entry name" value="Acyltransferase_3"/>
</dbReference>
<sequence length="418" mass="46846">MFAAGNHGTSHQSSETKKKNTLWLDGLRGYAAFIVFLGHFGSVYWHGLAFVYGTQVPKGTTVPVWVPYGESTAGGKRIVDHSDQKNSYLLQLPILRLLYNGDAMVAFFFIISGYSLSIRPCTLIHQGRTAELLPAISSAILRRPIRLLLPVVVSTFIIALLFSVGAFAPAMSIQNGPSQDFHEYFHGYHKGNDFLVQPTFVAQMKHWFLSLDPLLEFFTQKRYPNSAYDGHVWTIPVEFRCSVLLYLTQMATALLDTRVRLTILGVLTIGAFTWGDAFEMALFWTGMSLCEINMTYRNTTGRRRHTTRKSIWLRGIGKISALFCGLYLASYPPVFPQYTPFYSTLASIKIPGVSPTGQWRFWESVGTIMCAVLISDSLPVQKLLSNRVARYLGRISFSLYLVHGAITRGFSQAFSVAL</sequence>
<evidence type="ECO:0000313" key="4">
    <source>
        <dbReference type="Proteomes" id="UP000308133"/>
    </source>
</evidence>
<proteinExistence type="predicted"/>
<dbReference type="Pfam" id="PF01757">
    <property type="entry name" value="Acyl_transf_3"/>
    <property type="match status" value="1"/>
</dbReference>
<keyword evidence="3" id="KW-0808">Transferase</keyword>
<dbReference type="EMBL" id="PTQR01000116">
    <property type="protein sequence ID" value="TKX19295.1"/>
    <property type="molecule type" value="Genomic_DNA"/>
</dbReference>
<keyword evidence="1" id="KW-0472">Membrane</keyword>
<feature type="transmembrane region" description="Helical" evidence="1">
    <location>
        <begin position="97"/>
        <end position="118"/>
    </location>
</feature>
<feature type="transmembrane region" description="Helical" evidence="1">
    <location>
        <begin position="311"/>
        <end position="330"/>
    </location>
</feature>
<keyword evidence="1" id="KW-1133">Transmembrane helix</keyword>
<dbReference type="GO" id="GO:0016747">
    <property type="term" value="F:acyltransferase activity, transferring groups other than amino-acyl groups"/>
    <property type="evidence" value="ECO:0007669"/>
    <property type="project" value="InterPro"/>
</dbReference>
<dbReference type="PANTHER" id="PTHR23028:SF134">
    <property type="entry name" value="PUTATIVE (AFU_ORTHOLOGUE AFUA_4G08520)-RELATED"/>
    <property type="match status" value="1"/>
</dbReference>